<dbReference type="EMBL" id="JYJB01000010">
    <property type="protein sequence ID" value="KJL46961.1"/>
    <property type="molecule type" value="Genomic_DNA"/>
</dbReference>
<evidence type="ECO:0000256" key="2">
    <source>
        <dbReference type="SAM" id="SignalP"/>
    </source>
</evidence>
<evidence type="ECO:0000313" key="3">
    <source>
        <dbReference type="EMBL" id="KJL46961.1"/>
    </source>
</evidence>
<accession>A0A0M2HR57</accession>
<dbReference type="InterPro" id="IPR005297">
    <property type="entry name" value="Lipoprotein_repeat"/>
</dbReference>
<dbReference type="PANTHER" id="PTHR39335">
    <property type="entry name" value="BLL4220 PROTEIN"/>
    <property type="match status" value="1"/>
</dbReference>
<evidence type="ECO:0000256" key="1">
    <source>
        <dbReference type="SAM" id="MobiDB-lite"/>
    </source>
</evidence>
<feature type="compositionally biased region" description="Gly residues" evidence="1">
    <location>
        <begin position="28"/>
        <end position="41"/>
    </location>
</feature>
<feature type="region of interest" description="Disordered" evidence="1">
    <location>
        <begin position="25"/>
        <end position="54"/>
    </location>
</feature>
<reference evidence="3 4" key="1">
    <citation type="submission" date="2015-02" db="EMBL/GenBank/DDBJ databases">
        <title>Draft genome sequences of ten Microbacterium spp. with emphasis on heavy metal contaminated environments.</title>
        <authorList>
            <person name="Corretto E."/>
        </authorList>
    </citation>
    <scope>NUCLEOTIDE SEQUENCE [LARGE SCALE GENOMIC DNA]</scope>
    <source>
        <strain evidence="3 4">SA35</strain>
    </source>
</reference>
<organism evidence="3 4">
    <name type="scientific">Microbacterium hydrocarbonoxydans</name>
    <dbReference type="NCBI Taxonomy" id="273678"/>
    <lineage>
        <taxon>Bacteria</taxon>
        <taxon>Bacillati</taxon>
        <taxon>Actinomycetota</taxon>
        <taxon>Actinomycetes</taxon>
        <taxon>Micrococcales</taxon>
        <taxon>Microbacteriaceae</taxon>
        <taxon>Microbacterium</taxon>
    </lineage>
</organism>
<sequence length="173" mass="17125">MLSRFRKTAALAALVMAFTVTACSSPSGGAGGGSDDSGGGAYASPSEEASTPADDAGAAELMVADSSLGEVVVDGEGMTLYMFDKDTQGSGASSCTGECLTNWPPLTTDGTPTLDGVTGEVGTITTADGSTQVTLNGWPLYYFAGDAAAGDVNGQGVGGVWWVLTSAGERMAG</sequence>
<dbReference type="RefSeq" id="WP_045259319.1">
    <property type="nucleotide sequence ID" value="NZ_JYJB01000010.1"/>
</dbReference>
<dbReference type="Proteomes" id="UP000033900">
    <property type="component" value="Unassembled WGS sequence"/>
</dbReference>
<comment type="caution">
    <text evidence="3">The sequence shown here is derived from an EMBL/GenBank/DDBJ whole genome shotgun (WGS) entry which is preliminary data.</text>
</comment>
<evidence type="ECO:0008006" key="5">
    <source>
        <dbReference type="Google" id="ProtNLM"/>
    </source>
</evidence>
<dbReference type="PANTHER" id="PTHR39335:SF1">
    <property type="entry name" value="BLL4220 PROTEIN"/>
    <property type="match status" value="1"/>
</dbReference>
<keyword evidence="2" id="KW-0732">Signal</keyword>
<dbReference type="PROSITE" id="PS51257">
    <property type="entry name" value="PROKAR_LIPOPROTEIN"/>
    <property type="match status" value="1"/>
</dbReference>
<keyword evidence="4" id="KW-1185">Reference proteome</keyword>
<gene>
    <name evidence="3" type="ORF">RS84_03606</name>
</gene>
<dbReference type="STRING" id="273678.RS84_03606"/>
<evidence type="ECO:0000313" key="4">
    <source>
        <dbReference type="Proteomes" id="UP000033900"/>
    </source>
</evidence>
<dbReference type="GO" id="GO:0043448">
    <property type="term" value="P:alkane catabolic process"/>
    <property type="evidence" value="ECO:0007669"/>
    <property type="project" value="TreeGrafter"/>
</dbReference>
<name>A0A0M2HR57_9MICO</name>
<feature type="chain" id="PRO_5038357537" description="Lipoprotein with Yx(FWY)xxD motif" evidence="2">
    <location>
        <begin position="23"/>
        <end position="173"/>
    </location>
</feature>
<dbReference type="Pfam" id="PF03640">
    <property type="entry name" value="Lipoprotein_15"/>
    <property type="match status" value="2"/>
</dbReference>
<dbReference type="PATRIC" id="fig|273678.4.peg.3598"/>
<proteinExistence type="predicted"/>
<feature type="signal peptide" evidence="2">
    <location>
        <begin position="1"/>
        <end position="22"/>
    </location>
</feature>
<protein>
    <recommendedName>
        <fullName evidence="5">Lipoprotein with Yx(FWY)xxD motif</fullName>
    </recommendedName>
</protein>
<dbReference type="AlphaFoldDB" id="A0A0M2HR57"/>